<dbReference type="GO" id="GO:0022857">
    <property type="term" value="F:transmembrane transporter activity"/>
    <property type="evidence" value="ECO:0007669"/>
    <property type="project" value="InterPro"/>
</dbReference>
<feature type="region of interest" description="Disordered" evidence="3">
    <location>
        <begin position="409"/>
        <end position="457"/>
    </location>
</feature>
<dbReference type="InterPro" id="IPR045800">
    <property type="entry name" value="HMBD"/>
</dbReference>
<dbReference type="RefSeq" id="WP_147182716.1">
    <property type="nucleotide sequence ID" value="NZ_CP042382.1"/>
</dbReference>
<evidence type="ECO:0000256" key="3">
    <source>
        <dbReference type="SAM" id="MobiDB-lite"/>
    </source>
</evidence>
<dbReference type="NCBIfam" id="TIGR01730">
    <property type="entry name" value="RND_mfp"/>
    <property type="match status" value="1"/>
</dbReference>
<organism evidence="9 10">
    <name type="scientific">Pistricoccus aurantiacus</name>
    <dbReference type="NCBI Taxonomy" id="1883414"/>
    <lineage>
        <taxon>Bacteria</taxon>
        <taxon>Pseudomonadati</taxon>
        <taxon>Pseudomonadota</taxon>
        <taxon>Gammaproteobacteria</taxon>
        <taxon>Oceanospirillales</taxon>
        <taxon>Halomonadaceae</taxon>
        <taxon>Pistricoccus</taxon>
    </lineage>
</organism>
<evidence type="ECO:0000259" key="8">
    <source>
        <dbReference type="Pfam" id="PF25975"/>
    </source>
</evidence>
<feature type="domain" description="CusB-like beta-barrel" evidence="7">
    <location>
        <begin position="245"/>
        <end position="321"/>
    </location>
</feature>
<dbReference type="GO" id="GO:0016020">
    <property type="term" value="C:membrane"/>
    <property type="evidence" value="ECO:0007669"/>
    <property type="project" value="InterPro"/>
</dbReference>
<dbReference type="PANTHER" id="PTHR30097">
    <property type="entry name" value="CATION EFFLUX SYSTEM PROTEIN CUSB"/>
    <property type="match status" value="1"/>
</dbReference>
<accession>A0A5B8SSM1</accession>
<dbReference type="OrthoDB" id="9806939at2"/>
<reference evidence="9 10" key="1">
    <citation type="submission" date="2019-06" db="EMBL/GenBank/DDBJ databases">
        <title>Genome analyses of bacteria isolated from kimchi.</title>
        <authorList>
            <person name="Lee S."/>
            <person name="Ahn S."/>
            <person name="Roh S."/>
        </authorList>
    </citation>
    <scope>NUCLEOTIDE SEQUENCE [LARGE SCALE GENOMIC DNA]</scope>
    <source>
        <strain evidence="9 10">CBA4606</strain>
    </source>
</reference>
<dbReference type="Pfam" id="PF19335">
    <property type="entry name" value="HMBD"/>
    <property type="match status" value="1"/>
</dbReference>
<dbReference type="InterPro" id="IPR058649">
    <property type="entry name" value="CzcB_C"/>
</dbReference>
<dbReference type="Pfam" id="PF25975">
    <property type="entry name" value="CzcB_C"/>
    <property type="match status" value="1"/>
</dbReference>
<keyword evidence="2" id="KW-0813">Transport</keyword>
<dbReference type="Gene3D" id="2.40.420.20">
    <property type="match status" value="1"/>
</dbReference>
<dbReference type="EMBL" id="CP042382">
    <property type="protein sequence ID" value="QEA37648.1"/>
    <property type="molecule type" value="Genomic_DNA"/>
</dbReference>
<dbReference type="SUPFAM" id="SSF111369">
    <property type="entry name" value="HlyD-like secretion proteins"/>
    <property type="match status" value="1"/>
</dbReference>
<dbReference type="KEGG" id="paur:FGL86_00220"/>
<protein>
    <submittedName>
        <fullName evidence="9">Efflux RND transporter periplasmic adaptor subunit</fullName>
    </submittedName>
</protein>
<evidence type="ECO:0000313" key="10">
    <source>
        <dbReference type="Proteomes" id="UP000321272"/>
    </source>
</evidence>
<feature type="domain" description="Heavy metal binding" evidence="4">
    <location>
        <begin position="44"/>
        <end position="70"/>
    </location>
</feature>
<dbReference type="Pfam" id="PF25869">
    <property type="entry name" value="3HB_CusB"/>
    <property type="match status" value="1"/>
</dbReference>
<evidence type="ECO:0000256" key="2">
    <source>
        <dbReference type="ARBA" id="ARBA00022448"/>
    </source>
</evidence>
<dbReference type="Pfam" id="PF25919">
    <property type="entry name" value="BSH_CusB"/>
    <property type="match status" value="1"/>
</dbReference>
<dbReference type="InterPro" id="IPR058792">
    <property type="entry name" value="Beta-barrel_RND_2"/>
</dbReference>
<dbReference type="Pfam" id="PF25954">
    <property type="entry name" value="Beta-barrel_RND_2"/>
    <property type="match status" value="1"/>
</dbReference>
<evidence type="ECO:0000313" key="9">
    <source>
        <dbReference type="EMBL" id="QEA37648.1"/>
    </source>
</evidence>
<dbReference type="GO" id="GO:0030288">
    <property type="term" value="C:outer membrane-bounded periplasmic space"/>
    <property type="evidence" value="ECO:0007669"/>
    <property type="project" value="TreeGrafter"/>
</dbReference>
<dbReference type="GO" id="GO:0060003">
    <property type="term" value="P:copper ion export"/>
    <property type="evidence" value="ECO:0007669"/>
    <property type="project" value="TreeGrafter"/>
</dbReference>
<feature type="compositionally biased region" description="Polar residues" evidence="3">
    <location>
        <begin position="447"/>
        <end position="457"/>
    </location>
</feature>
<dbReference type="GO" id="GO:0015679">
    <property type="term" value="P:plasma membrane copper ion transport"/>
    <property type="evidence" value="ECO:0007669"/>
    <property type="project" value="TreeGrafter"/>
</dbReference>
<dbReference type="Proteomes" id="UP000321272">
    <property type="component" value="Chromosome"/>
</dbReference>
<dbReference type="InterPro" id="IPR051909">
    <property type="entry name" value="MFP_Cation_Efflux"/>
</dbReference>
<dbReference type="InterPro" id="IPR058791">
    <property type="entry name" value="3HB_CusB"/>
</dbReference>
<dbReference type="Gene3D" id="2.40.50.100">
    <property type="match status" value="1"/>
</dbReference>
<evidence type="ECO:0000259" key="7">
    <source>
        <dbReference type="Pfam" id="PF25954"/>
    </source>
</evidence>
<evidence type="ECO:0000259" key="4">
    <source>
        <dbReference type="Pfam" id="PF19335"/>
    </source>
</evidence>
<keyword evidence="10" id="KW-1185">Reference proteome</keyword>
<dbReference type="Gene3D" id="6.10.140.730">
    <property type="match status" value="1"/>
</dbReference>
<evidence type="ECO:0000259" key="6">
    <source>
        <dbReference type="Pfam" id="PF25919"/>
    </source>
</evidence>
<evidence type="ECO:0000256" key="1">
    <source>
        <dbReference type="ARBA" id="ARBA00009477"/>
    </source>
</evidence>
<dbReference type="GO" id="GO:0046914">
    <property type="term" value="F:transition metal ion binding"/>
    <property type="evidence" value="ECO:0007669"/>
    <property type="project" value="TreeGrafter"/>
</dbReference>
<feature type="domain" description="CusB-like barrel-sandwich hybrid" evidence="6">
    <location>
        <begin position="125"/>
        <end position="240"/>
    </location>
</feature>
<dbReference type="InterPro" id="IPR058790">
    <property type="entry name" value="BSH_CusB"/>
</dbReference>
<feature type="domain" description="CusB-like three alpha-helical bundle" evidence="5">
    <location>
        <begin position="161"/>
        <end position="207"/>
    </location>
</feature>
<evidence type="ECO:0000259" key="5">
    <source>
        <dbReference type="Pfam" id="PF25869"/>
    </source>
</evidence>
<sequence>MKRIVLYVLLLMVGAALGVAGYGAYATLMKEPLAEEQESQEPLYWVAPMDPNYKRDKPGKSPMGMDLIPVYEEETTAQDDGAGVVRISPAVENNLGVRTAQVKKGVFDSEIRTIGYVKYDEDQLVHIHPRVEGWIEKLYVKSEGDPVKKGEPLYDIYSPTLVNAQEELVLAINRGNPRLIQAAEERLEALQVPASTIRSVKASKRVNQSVTLFAPQDGVIDNLNVREGFFVQPGTTMLSIGALEEVWVVGEVFERQAALVEEGDEVTLTSEYLPGETWNGTVDYIYPTLNSKTRTAQVRTRLDNSDRLLKPNMFMQLAIHSRGDNTAQQIPREALIRTGGQNRVVLALGGGKFKSVEVKVGRVGEDIVEILDGLSVGERIVTSAQFLLDSESSKTSDFLRMNHDESVTAQAQEEMDQDDHAGMGHVMEGDTTQAQEEMDQDEHTGMDHSNSMESDSE</sequence>
<dbReference type="InterPro" id="IPR006143">
    <property type="entry name" value="RND_pump_MFP"/>
</dbReference>
<comment type="similarity">
    <text evidence="1">Belongs to the membrane fusion protein (MFP) (TC 8.A.1) family.</text>
</comment>
<gene>
    <name evidence="9" type="ORF">FGL86_00220</name>
</gene>
<proteinExistence type="inferred from homology"/>
<dbReference type="FunFam" id="2.40.30.170:FF:000010">
    <property type="entry name" value="Efflux RND transporter periplasmic adaptor subunit"/>
    <property type="match status" value="1"/>
</dbReference>
<feature type="domain" description="CzcB-like C-terminal circularly permuted SH3-like" evidence="8">
    <location>
        <begin position="330"/>
        <end position="388"/>
    </location>
</feature>
<dbReference type="AlphaFoldDB" id="A0A5B8SSM1"/>
<dbReference type="Gene3D" id="2.40.30.170">
    <property type="match status" value="1"/>
</dbReference>
<name>A0A5B8SSM1_9GAMM</name>
<dbReference type="PANTHER" id="PTHR30097:SF15">
    <property type="entry name" value="CATION EFFLUX SYSTEM PROTEIN CUSB"/>
    <property type="match status" value="1"/>
</dbReference>